<keyword evidence="2" id="KW-1185">Reference proteome</keyword>
<sequence>MNRKKHHITLKDFSLESGKISFNVLQSSPIKEQLDLKRLRAEQEYKGTRLDNVIGEWPGDESIGELLGILEK</sequence>
<evidence type="ECO:0000313" key="1">
    <source>
        <dbReference type="EMBL" id="SHG31662.1"/>
    </source>
</evidence>
<dbReference type="RefSeq" id="WP_073067577.1">
    <property type="nucleotide sequence ID" value="NZ_FQUS01000024.1"/>
</dbReference>
<dbReference type="EMBL" id="FQUS01000024">
    <property type="protein sequence ID" value="SHG31662.1"/>
    <property type="molecule type" value="Genomic_DNA"/>
</dbReference>
<evidence type="ECO:0000313" key="2">
    <source>
        <dbReference type="Proteomes" id="UP000184041"/>
    </source>
</evidence>
<proteinExistence type="predicted"/>
<accession>A0A1M5ITK3</accession>
<protein>
    <submittedName>
        <fullName evidence="1">Uncharacterized protein</fullName>
    </submittedName>
</protein>
<dbReference type="AlphaFoldDB" id="A0A1M5ITK3"/>
<name>A0A1M5ITK3_9BACT</name>
<reference evidence="1 2" key="1">
    <citation type="submission" date="2016-11" db="EMBL/GenBank/DDBJ databases">
        <authorList>
            <person name="Jaros S."/>
            <person name="Januszkiewicz K."/>
            <person name="Wedrychowicz H."/>
        </authorList>
    </citation>
    <scope>NUCLEOTIDE SEQUENCE [LARGE SCALE GENOMIC DNA]</scope>
    <source>
        <strain evidence="1 2">DSM 21986</strain>
    </source>
</reference>
<dbReference type="STRING" id="1194090.SAMN05443144_12458"/>
<gene>
    <name evidence="1" type="ORF">SAMN05443144_12458</name>
</gene>
<organism evidence="1 2">
    <name type="scientific">Fodinibius roseus</name>
    <dbReference type="NCBI Taxonomy" id="1194090"/>
    <lineage>
        <taxon>Bacteria</taxon>
        <taxon>Pseudomonadati</taxon>
        <taxon>Balneolota</taxon>
        <taxon>Balneolia</taxon>
        <taxon>Balneolales</taxon>
        <taxon>Balneolaceae</taxon>
        <taxon>Fodinibius</taxon>
    </lineage>
</organism>
<dbReference type="Proteomes" id="UP000184041">
    <property type="component" value="Unassembled WGS sequence"/>
</dbReference>